<sequence length="328" mass="36669">MPNPVYSNRKILFEVAKANFVRPENVRQLYDLVTNDARLNTVGYETFEKQTSNSNDYPNGTPGETIAALAEFLVNFAKEIGTNPIKHETAVRVWQGPPAAFRDALRVERPWNRLLERALALTPFLPRPEWEIEGHIPQSLPYPGGSEGTDVFRQFHTEVRFYFRFFFRSASPKTIMVLEGLCPIVGVAKWCVWPYSADQPLRRDVRCRTHAWPSGEPVSGSNVIGTFGRDPLYKGKPGPKTINVVRDPAASEGRKHVLGIAWSPHAAPEPEVVQAWLNPANGVLDSGQLDEIARTILPRLDQRTAEMIRGEIRFSASGERGPKDATAG</sequence>
<dbReference type="EMBL" id="AWWI01000080">
    <property type="protein sequence ID" value="PIL19842.1"/>
    <property type="molecule type" value="Genomic_DNA"/>
</dbReference>
<reference evidence="1 2" key="1">
    <citation type="submission" date="2013-09" db="EMBL/GenBank/DDBJ databases">
        <title>Genome sequencing of Phaeobacter antarcticus sp. nov. SM1211.</title>
        <authorList>
            <person name="Zhang X.-Y."/>
            <person name="Liu C."/>
            <person name="Chen X.-L."/>
            <person name="Xie B.-B."/>
            <person name="Qin Q.-L."/>
            <person name="Rong J.-C."/>
            <person name="Zhang Y.-Z."/>
        </authorList>
    </citation>
    <scope>NUCLEOTIDE SEQUENCE [LARGE SCALE GENOMIC DNA]</scope>
    <source>
        <strain evidence="1 2">SM1211</strain>
    </source>
</reference>
<dbReference type="Proteomes" id="UP000231259">
    <property type="component" value="Unassembled WGS sequence"/>
</dbReference>
<proteinExistence type="predicted"/>
<name>A0A2G8RE96_9RHOB</name>
<dbReference type="RefSeq" id="WP_099911224.1">
    <property type="nucleotide sequence ID" value="NZ_AWWI01000080.1"/>
</dbReference>
<evidence type="ECO:0000313" key="2">
    <source>
        <dbReference type="Proteomes" id="UP000231259"/>
    </source>
</evidence>
<comment type="caution">
    <text evidence="1">The sequence shown here is derived from an EMBL/GenBank/DDBJ whole genome shotgun (WGS) entry which is preliminary data.</text>
</comment>
<dbReference type="AlphaFoldDB" id="A0A2G8RE96"/>
<keyword evidence="2" id="KW-1185">Reference proteome</keyword>
<accession>A0A2G8RE96</accession>
<evidence type="ECO:0000313" key="1">
    <source>
        <dbReference type="EMBL" id="PIL19842.1"/>
    </source>
</evidence>
<organism evidence="1 2">
    <name type="scientific">Puniceibacterium antarcticum</name>
    <dbReference type="NCBI Taxonomy" id="1206336"/>
    <lineage>
        <taxon>Bacteria</taxon>
        <taxon>Pseudomonadati</taxon>
        <taxon>Pseudomonadota</taxon>
        <taxon>Alphaproteobacteria</taxon>
        <taxon>Rhodobacterales</taxon>
        <taxon>Paracoccaceae</taxon>
        <taxon>Puniceibacterium</taxon>
    </lineage>
</organism>
<protein>
    <submittedName>
        <fullName evidence="1">Uncharacterized protein</fullName>
    </submittedName>
</protein>
<gene>
    <name evidence="1" type="ORF">P775_12570</name>
</gene>